<reference evidence="1" key="1">
    <citation type="submission" date="2023-06" db="EMBL/GenBank/DDBJ databases">
        <authorList>
            <consortium name="Lawrence Berkeley National Laboratory"/>
            <person name="Ahrendt S."/>
            <person name="Sahu N."/>
            <person name="Indic B."/>
            <person name="Wong-Bajracharya J."/>
            <person name="Merenyi Z."/>
            <person name="Ke H.-M."/>
            <person name="Monk M."/>
            <person name="Kocsube S."/>
            <person name="Drula E."/>
            <person name="Lipzen A."/>
            <person name="Balint B."/>
            <person name="Henrissat B."/>
            <person name="Andreopoulos B."/>
            <person name="Martin F.M."/>
            <person name="Harder C.B."/>
            <person name="Rigling D."/>
            <person name="Ford K.L."/>
            <person name="Foster G.D."/>
            <person name="Pangilinan J."/>
            <person name="Papanicolaou A."/>
            <person name="Barry K."/>
            <person name="LaButti K."/>
            <person name="Viragh M."/>
            <person name="Koriabine M."/>
            <person name="Yan M."/>
            <person name="Riley R."/>
            <person name="Champramary S."/>
            <person name="Plett K.L."/>
            <person name="Tsai I.J."/>
            <person name="Slot J."/>
            <person name="Sipos G."/>
            <person name="Plett J."/>
            <person name="Nagy L.G."/>
            <person name="Grigoriev I.V."/>
        </authorList>
    </citation>
    <scope>NUCLEOTIDE SEQUENCE</scope>
    <source>
        <strain evidence="1">HWK02</strain>
    </source>
</reference>
<dbReference type="AlphaFoldDB" id="A0AA39PZC7"/>
<keyword evidence="2" id="KW-1185">Reference proteome</keyword>
<evidence type="ECO:0000313" key="2">
    <source>
        <dbReference type="Proteomes" id="UP001175228"/>
    </source>
</evidence>
<sequence>MEDHHVFCQADVQESKVDAVRLCSSGVAVYCLAAKQNAKALYATALVTANSDKLEEIESDLKG</sequence>
<dbReference type="Proteomes" id="UP001175228">
    <property type="component" value="Unassembled WGS sequence"/>
</dbReference>
<protein>
    <submittedName>
        <fullName evidence="1">Uncharacterized protein</fullName>
    </submittedName>
</protein>
<accession>A0AA39PZC7</accession>
<dbReference type="EMBL" id="JAUEPU010000028">
    <property type="protein sequence ID" value="KAK0492815.1"/>
    <property type="molecule type" value="Genomic_DNA"/>
</dbReference>
<proteinExistence type="predicted"/>
<comment type="caution">
    <text evidence="1">The sequence shown here is derived from an EMBL/GenBank/DDBJ whole genome shotgun (WGS) entry which is preliminary data.</text>
</comment>
<organism evidence="1 2">
    <name type="scientific">Armillaria luteobubalina</name>
    <dbReference type="NCBI Taxonomy" id="153913"/>
    <lineage>
        <taxon>Eukaryota</taxon>
        <taxon>Fungi</taxon>
        <taxon>Dikarya</taxon>
        <taxon>Basidiomycota</taxon>
        <taxon>Agaricomycotina</taxon>
        <taxon>Agaricomycetes</taxon>
        <taxon>Agaricomycetidae</taxon>
        <taxon>Agaricales</taxon>
        <taxon>Marasmiineae</taxon>
        <taxon>Physalacriaceae</taxon>
        <taxon>Armillaria</taxon>
    </lineage>
</organism>
<name>A0AA39PZC7_9AGAR</name>
<gene>
    <name evidence="1" type="ORF">EDD18DRAFT_1334182</name>
</gene>
<evidence type="ECO:0000313" key="1">
    <source>
        <dbReference type="EMBL" id="KAK0492815.1"/>
    </source>
</evidence>